<name>A0A345UM85_9BACT</name>
<dbReference type="RefSeq" id="WP_114984760.1">
    <property type="nucleotide sequence ID" value="NZ_CP027806.1"/>
</dbReference>
<dbReference type="Proteomes" id="UP000254808">
    <property type="component" value="Chromosome"/>
</dbReference>
<accession>A0A345UM85</accession>
<evidence type="ECO:0000256" key="1">
    <source>
        <dbReference type="SAM" id="Phobius"/>
    </source>
</evidence>
<keyword evidence="3" id="KW-1185">Reference proteome</keyword>
<keyword evidence="1" id="KW-0812">Transmembrane</keyword>
<evidence type="ECO:0000313" key="3">
    <source>
        <dbReference type="Proteomes" id="UP000254808"/>
    </source>
</evidence>
<dbReference type="AlphaFoldDB" id="A0A345UM85"/>
<sequence>MDTVLTSQSDVKSTPDFRKLLRRQNQLFWLGIGSACFSAAHVVFILVSGASTGMTVLLSLLIVLFAAALLWFFFNNKIALLATAEKNVLKIHHTPFRVTEIPVRDISSHQWKANQLSIETAEGTHQLHIGWMGYKDNKQFRAWFDELVGRG</sequence>
<dbReference type="KEGG" id="cprv:CYPRO_2345"/>
<keyword evidence="1" id="KW-1133">Transmembrane helix</keyword>
<organism evidence="2 3">
    <name type="scientific">Cyclonatronum proteinivorum</name>
    <dbReference type="NCBI Taxonomy" id="1457365"/>
    <lineage>
        <taxon>Bacteria</taxon>
        <taxon>Pseudomonadati</taxon>
        <taxon>Balneolota</taxon>
        <taxon>Balneolia</taxon>
        <taxon>Balneolales</taxon>
        <taxon>Cyclonatronaceae</taxon>
        <taxon>Cyclonatronum</taxon>
    </lineage>
</organism>
<evidence type="ECO:0000313" key="2">
    <source>
        <dbReference type="EMBL" id="AXJ01587.1"/>
    </source>
</evidence>
<proteinExistence type="predicted"/>
<feature type="transmembrane region" description="Helical" evidence="1">
    <location>
        <begin position="53"/>
        <end position="74"/>
    </location>
</feature>
<dbReference type="EMBL" id="CP027806">
    <property type="protein sequence ID" value="AXJ01587.1"/>
    <property type="molecule type" value="Genomic_DNA"/>
</dbReference>
<reference evidence="2 3" key="1">
    <citation type="submission" date="2018-03" db="EMBL/GenBank/DDBJ databases">
        <title>Phenotypic and genomic properties of Cyclonatronum proteinivorum gen. nov., sp. nov., a haloalkaliphilic bacteroidete from soda lakes possessing Na+-translocating rhodopsin.</title>
        <authorList>
            <person name="Toshchakov S.V."/>
            <person name="Korzhenkov A."/>
            <person name="Samarov N.I."/>
            <person name="Kublanov I.V."/>
            <person name="Muntyan M.S."/>
            <person name="Sorokin D.Y."/>
        </authorList>
    </citation>
    <scope>NUCLEOTIDE SEQUENCE [LARGE SCALE GENOMIC DNA]</scope>
    <source>
        <strain evidence="2 3">Omega</strain>
    </source>
</reference>
<feature type="transmembrane region" description="Helical" evidence="1">
    <location>
        <begin position="27"/>
        <end position="47"/>
    </location>
</feature>
<protein>
    <submittedName>
        <fullName evidence="2">Uncharacterized protein</fullName>
    </submittedName>
</protein>
<gene>
    <name evidence="2" type="ORF">CYPRO_2345</name>
</gene>
<keyword evidence="1" id="KW-0472">Membrane</keyword>